<reference evidence="2 3" key="1">
    <citation type="submission" date="2015-03" db="EMBL/GenBank/DDBJ databases">
        <title>Draft genome of the nematode, Opisthorchis viverrini.</title>
        <authorList>
            <person name="Mitreva M."/>
        </authorList>
    </citation>
    <scope>NUCLEOTIDE SEQUENCE [LARGE SCALE GENOMIC DNA]</scope>
    <source>
        <strain evidence="2">Khon Kaen</strain>
    </source>
</reference>
<gene>
    <name evidence="2" type="ORF">X801_09302</name>
</gene>
<dbReference type="EMBL" id="KV906340">
    <property type="protein sequence ID" value="OON14904.1"/>
    <property type="molecule type" value="Genomic_DNA"/>
</dbReference>
<evidence type="ECO:0000256" key="1">
    <source>
        <dbReference type="SAM" id="MobiDB-lite"/>
    </source>
</evidence>
<organism evidence="2 3">
    <name type="scientific">Opisthorchis viverrini</name>
    <name type="common">Southeast Asian liver fluke</name>
    <dbReference type="NCBI Taxonomy" id="6198"/>
    <lineage>
        <taxon>Eukaryota</taxon>
        <taxon>Metazoa</taxon>
        <taxon>Spiralia</taxon>
        <taxon>Lophotrochozoa</taxon>
        <taxon>Platyhelminthes</taxon>
        <taxon>Trematoda</taxon>
        <taxon>Digenea</taxon>
        <taxon>Opisthorchiida</taxon>
        <taxon>Opisthorchiata</taxon>
        <taxon>Opisthorchiidae</taxon>
        <taxon>Opisthorchis</taxon>
    </lineage>
</organism>
<proteinExistence type="predicted"/>
<name>A0A1S8WKD4_OPIVI</name>
<accession>A0A1S8WKD4</accession>
<feature type="region of interest" description="Disordered" evidence="1">
    <location>
        <begin position="230"/>
        <end position="255"/>
    </location>
</feature>
<evidence type="ECO:0000313" key="3">
    <source>
        <dbReference type="Proteomes" id="UP000243686"/>
    </source>
</evidence>
<feature type="compositionally biased region" description="Polar residues" evidence="1">
    <location>
        <begin position="289"/>
        <end position="308"/>
    </location>
</feature>
<sequence>MFNGTKEPVIKKSNYLCQSDVSYMEKDSGDSLIAVTGDYRTKTSVQNTRQAQRWANHKRLEFLHSRLVECERRMKFLCDQIEMTKSVNLTQIRNNGLSTLKETSLSDELFTNGCDELTTERETTNNVMQESKIPKDKKDAQSFCKTLLYSGPLAARPQVEHPWKPSIETSENFREDCEQYSEILEQSSKHLTAHSLTVEALPRVPRMTPQLDVGKAAAMKVLNEPDIRSVTASERSKPDSSVLQSQDGDHWDAKDRVSETDNDFTMSGLLSYSHNNPSCAEKNRVPTIEISSPKTNSETRSSATNHTGQELADYHIVVTT</sequence>
<dbReference type="AlphaFoldDB" id="A0A1S8WKD4"/>
<keyword evidence="3" id="KW-1185">Reference proteome</keyword>
<protein>
    <submittedName>
        <fullName evidence="2">Uncharacterized protein</fullName>
    </submittedName>
</protein>
<feature type="region of interest" description="Disordered" evidence="1">
    <location>
        <begin position="274"/>
        <end position="312"/>
    </location>
</feature>
<dbReference type="Proteomes" id="UP000243686">
    <property type="component" value="Unassembled WGS sequence"/>
</dbReference>
<evidence type="ECO:0000313" key="2">
    <source>
        <dbReference type="EMBL" id="OON14904.1"/>
    </source>
</evidence>